<sequence length="141" mass="14661">STSLAASSTSLAASSTSSSSSQGSGDGFAGENGDGGGVDEWRARCCDEAVEYVRAQDNTLDAHQPQTHTRIRARSCVCLCRIGCTHAVSADTARTGAPGARAVAGTPVAEHRTPLQRRERAGLRRTRRTSRLGTGSSLAFP</sequence>
<feature type="region of interest" description="Disordered" evidence="1">
    <location>
        <begin position="1"/>
        <end position="36"/>
    </location>
</feature>
<protein>
    <submittedName>
        <fullName evidence="2">Uncharacterized protein</fullName>
    </submittedName>
</protein>
<name>A0AAD7I8S6_9AGAR</name>
<evidence type="ECO:0000313" key="3">
    <source>
        <dbReference type="Proteomes" id="UP001215280"/>
    </source>
</evidence>
<dbReference type="AlphaFoldDB" id="A0AAD7I8S6"/>
<feature type="non-terminal residue" evidence="2">
    <location>
        <position position="1"/>
    </location>
</feature>
<evidence type="ECO:0000256" key="1">
    <source>
        <dbReference type="SAM" id="MobiDB-lite"/>
    </source>
</evidence>
<feature type="region of interest" description="Disordered" evidence="1">
    <location>
        <begin position="93"/>
        <end position="141"/>
    </location>
</feature>
<dbReference type="EMBL" id="JARJLG010000142">
    <property type="protein sequence ID" value="KAJ7737623.1"/>
    <property type="molecule type" value="Genomic_DNA"/>
</dbReference>
<keyword evidence="3" id="KW-1185">Reference proteome</keyword>
<feature type="compositionally biased region" description="Basic and acidic residues" evidence="1">
    <location>
        <begin position="109"/>
        <end position="122"/>
    </location>
</feature>
<dbReference type="Proteomes" id="UP001215280">
    <property type="component" value="Unassembled WGS sequence"/>
</dbReference>
<organism evidence="2 3">
    <name type="scientific">Mycena maculata</name>
    <dbReference type="NCBI Taxonomy" id="230809"/>
    <lineage>
        <taxon>Eukaryota</taxon>
        <taxon>Fungi</taxon>
        <taxon>Dikarya</taxon>
        <taxon>Basidiomycota</taxon>
        <taxon>Agaricomycotina</taxon>
        <taxon>Agaricomycetes</taxon>
        <taxon>Agaricomycetidae</taxon>
        <taxon>Agaricales</taxon>
        <taxon>Marasmiineae</taxon>
        <taxon>Mycenaceae</taxon>
        <taxon>Mycena</taxon>
    </lineage>
</organism>
<feature type="compositionally biased region" description="Low complexity" evidence="1">
    <location>
        <begin position="1"/>
        <end position="23"/>
    </location>
</feature>
<accession>A0AAD7I8S6</accession>
<gene>
    <name evidence="2" type="ORF">DFH07DRAFT_1064736</name>
</gene>
<feature type="compositionally biased region" description="Gly residues" evidence="1">
    <location>
        <begin position="24"/>
        <end position="36"/>
    </location>
</feature>
<comment type="caution">
    <text evidence="2">The sequence shown here is derived from an EMBL/GenBank/DDBJ whole genome shotgun (WGS) entry which is preliminary data.</text>
</comment>
<reference evidence="2" key="1">
    <citation type="submission" date="2023-03" db="EMBL/GenBank/DDBJ databases">
        <title>Massive genome expansion in bonnet fungi (Mycena s.s.) driven by repeated elements and novel gene families across ecological guilds.</title>
        <authorList>
            <consortium name="Lawrence Berkeley National Laboratory"/>
            <person name="Harder C.B."/>
            <person name="Miyauchi S."/>
            <person name="Viragh M."/>
            <person name="Kuo A."/>
            <person name="Thoen E."/>
            <person name="Andreopoulos B."/>
            <person name="Lu D."/>
            <person name="Skrede I."/>
            <person name="Drula E."/>
            <person name="Henrissat B."/>
            <person name="Morin E."/>
            <person name="Kohler A."/>
            <person name="Barry K."/>
            <person name="LaButti K."/>
            <person name="Morin E."/>
            <person name="Salamov A."/>
            <person name="Lipzen A."/>
            <person name="Mereny Z."/>
            <person name="Hegedus B."/>
            <person name="Baldrian P."/>
            <person name="Stursova M."/>
            <person name="Weitz H."/>
            <person name="Taylor A."/>
            <person name="Grigoriev I.V."/>
            <person name="Nagy L.G."/>
            <person name="Martin F."/>
            <person name="Kauserud H."/>
        </authorList>
    </citation>
    <scope>NUCLEOTIDE SEQUENCE</scope>
    <source>
        <strain evidence="2">CBHHK188m</strain>
    </source>
</reference>
<evidence type="ECO:0000313" key="2">
    <source>
        <dbReference type="EMBL" id="KAJ7737623.1"/>
    </source>
</evidence>
<proteinExistence type="predicted"/>
<feature type="compositionally biased region" description="Low complexity" evidence="1">
    <location>
        <begin position="131"/>
        <end position="141"/>
    </location>
</feature>